<reference evidence="1 2" key="1">
    <citation type="submission" date="2021-04" db="EMBL/GenBank/DDBJ databases">
        <title>Complete genome sequencing of Allochromatium tepidum strain NZ.</title>
        <authorList>
            <person name="Tsukatani Y."/>
            <person name="Mori H."/>
        </authorList>
    </citation>
    <scope>NUCLEOTIDE SEQUENCE [LARGE SCALE GENOMIC DNA]</scope>
    <source>
        <strain evidence="1 2">NZ</strain>
        <plasmid evidence="1 2">pAt1</plasmid>
    </source>
</reference>
<protein>
    <submittedName>
        <fullName evidence="1">Uncharacterized protein</fullName>
    </submittedName>
</protein>
<evidence type="ECO:0000313" key="2">
    <source>
        <dbReference type="Proteomes" id="UP000680679"/>
    </source>
</evidence>
<organism evidence="1 2">
    <name type="scientific">Allochromatium tepidum</name>
    <dbReference type="NCBI Taxonomy" id="553982"/>
    <lineage>
        <taxon>Bacteria</taxon>
        <taxon>Pseudomonadati</taxon>
        <taxon>Pseudomonadota</taxon>
        <taxon>Gammaproteobacteria</taxon>
        <taxon>Chromatiales</taxon>
        <taxon>Chromatiaceae</taxon>
        <taxon>Allochromatium</taxon>
    </lineage>
</organism>
<geneLocation type="plasmid" evidence="1 2">
    <name>pAt1</name>
</geneLocation>
<proteinExistence type="predicted"/>
<evidence type="ECO:0000313" key="1">
    <source>
        <dbReference type="EMBL" id="BCU08444.1"/>
    </source>
</evidence>
<keyword evidence="1" id="KW-0614">Plasmid</keyword>
<dbReference type="RefSeq" id="WP_213381949.1">
    <property type="nucleotide sequence ID" value="NZ_AP024564.1"/>
</dbReference>
<name>A0ABM7QR04_9GAMM</name>
<dbReference type="InterPro" id="IPR010927">
    <property type="entry name" value="T4SS_TraH"/>
</dbReference>
<accession>A0ABM7QR04</accession>
<keyword evidence="2" id="KW-1185">Reference proteome</keyword>
<dbReference type="Proteomes" id="UP000680679">
    <property type="component" value="Plasmid pAt1"/>
</dbReference>
<sequence length="490" mass="52428">MRRPISRAPQLFVMGLSVILVLLSSPTQAGLKEAMNEMFVGTSTNAQAIETQRLHGIYGGSMTLRPMGRGINIVQFAAPRIDAGCGGIDIFFGSFSFINGEQFEQLLRSLASAAVGYAIKAAIQAMCDPCAAILSELEAAIRELNALAKNTCAIANAMFSDNGFEKLAERARKIGTHLASAANKTADWVAGENKSQSKTVSEDVKENVAEENPAVGNLVYRAAKETLNNGANTLKAFLSEQEAIEMVMGLYGTVIVLPDADSNEAGTNTCPSGVSAERCDKPAEYLGASIPTWDVLFYPRRHVKDGVPVWKCGGENCTRPITGNIPLGTWGGVEDAVNLAMFGVAEPTGVADYTADSIVGSILNGGEGGLSTRARQLLAVMPMPIYRQLLEIQKSPGAVAMIGEQVAKFLPDFFAYQMGVEFVNIGKNVFTKQTKATPPPAFEAELKEKSAALIAIRPNWEKMMDSFNHTTQAVINVQRLTVSPFSTGSN</sequence>
<gene>
    <name evidence="1" type="ORF">Atep_31210</name>
</gene>
<dbReference type="Pfam" id="PF06122">
    <property type="entry name" value="TraH"/>
    <property type="match status" value="1"/>
</dbReference>
<dbReference type="EMBL" id="AP024564">
    <property type="protein sequence ID" value="BCU08444.1"/>
    <property type="molecule type" value="Genomic_DNA"/>
</dbReference>